<dbReference type="EMBL" id="KY774314">
    <property type="protein sequence ID" value="ART31928.1"/>
    <property type="molecule type" value="Genomic_DNA"/>
</dbReference>
<proteinExistence type="predicted"/>
<keyword evidence="1" id="KW-0496">Mitochondrion</keyword>
<gene>
    <name evidence="1" type="ORF">AEK19_MT1752</name>
</gene>
<reference evidence="1" key="1">
    <citation type="submission" date="2017-03" db="EMBL/GenBank/DDBJ databases">
        <title>The mitochondrial genome of the carnivorous plant Utricularia reniformis (Lentibulariaceae): structure, comparative analysis and evolutionary landmarks.</title>
        <authorList>
            <person name="Silva S.R."/>
            <person name="Alvarenga D.O."/>
            <person name="Michael T.P."/>
            <person name="Miranda V.F.O."/>
            <person name="Varani A.M."/>
        </authorList>
    </citation>
    <scope>NUCLEOTIDE SEQUENCE</scope>
</reference>
<name>A0A1Y0B3F6_9LAMI</name>
<evidence type="ECO:0000313" key="1">
    <source>
        <dbReference type="EMBL" id="ART31928.1"/>
    </source>
</evidence>
<sequence length="55" mass="6142">MCSSFFQGILALTPTSFFSLRDPEEKIINQGLATKLDYSKHLPTNQGRLLASLNK</sequence>
<dbReference type="AlphaFoldDB" id="A0A1Y0B3F6"/>
<accession>A0A1Y0B3F6</accession>
<geneLocation type="mitochondrion" evidence="1"/>
<organism evidence="1">
    <name type="scientific">Utricularia reniformis</name>
    <dbReference type="NCBI Taxonomy" id="192314"/>
    <lineage>
        <taxon>Eukaryota</taxon>
        <taxon>Viridiplantae</taxon>
        <taxon>Streptophyta</taxon>
        <taxon>Embryophyta</taxon>
        <taxon>Tracheophyta</taxon>
        <taxon>Spermatophyta</taxon>
        <taxon>Magnoliopsida</taxon>
        <taxon>eudicotyledons</taxon>
        <taxon>Gunneridae</taxon>
        <taxon>Pentapetalae</taxon>
        <taxon>asterids</taxon>
        <taxon>lamiids</taxon>
        <taxon>Lamiales</taxon>
        <taxon>Lentibulariaceae</taxon>
        <taxon>Utricularia</taxon>
    </lineage>
</organism>
<protein>
    <submittedName>
        <fullName evidence="1">Uncharacterized protein</fullName>
    </submittedName>
</protein>